<dbReference type="RefSeq" id="WP_083127909.1">
    <property type="nucleotide sequence ID" value="NZ_MVIM01000014.1"/>
</dbReference>
<feature type="transmembrane region" description="Helical" evidence="2">
    <location>
        <begin position="20"/>
        <end position="42"/>
    </location>
</feature>
<keyword evidence="2" id="KW-1133">Transmembrane helix</keyword>
<evidence type="ECO:0000256" key="2">
    <source>
        <dbReference type="SAM" id="Phobius"/>
    </source>
</evidence>
<evidence type="ECO:0000313" key="4">
    <source>
        <dbReference type="Proteomes" id="UP000192411"/>
    </source>
</evidence>
<evidence type="ECO:0000313" key="3">
    <source>
        <dbReference type="EMBL" id="ORB62797.1"/>
    </source>
</evidence>
<dbReference type="STRING" id="75922.BST47_22700"/>
<proteinExistence type="predicted"/>
<dbReference type="EMBL" id="MVIM01000014">
    <property type="protein sequence ID" value="ORB62797.1"/>
    <property type="molecule type" value="Genomic_DNA"/>
</dbReference>
<dbReference type="Proteomes" id="UP000192411">
    <property type="component" value="Unassembled WGS sequence"/>
</dbReference>
<protein>
    <submittedName>
        <fullName evidence="3">Uncharacterized protein</fullName>
    </submittedName>
</protein>
<dbReference type="AlphaFoldDB" id="A0A1X0JKJ6"/>
<comment type="caution">
    <text evidence="3">The sequence shown here is derived from an EMBL/GenBank/DDBJ whole genome shotgun (WGS) entry which is preliminary data.</text>
</comment>
<gene>
    <name evidence="3" type="ORF">BST47_22700</name>
</gene>
<keyword evidence="2" id="KW-0812">Transmembrane</keyword>
<evidence type="ECO:0000256" key="1">
    <source>
        <dbReference type="SAM" id="MobiDB-lite"/>
    </source>
</evidence>
<keyword evidence="4" id="KW-1185">Reference proteome</keyword>
<sequence length="76" mass="8116">MSMGWAPVAFDAAGEWQLWLALTGVLVLCWGLVVVATATLFGGPVGGRHSGRLASPYWGGNRSDKPTRDGSRQESR</sequence>
<feature type="region of interest" description="Disordered" evidence="1">
    <location>
        <begin position="43"/>
        <end position="76"/>
    </location>
</feature>
<feature type="compositionally biased region" description="Basic and acidic residues" evidence="1">
    <location>
        <begin position="62"/>
        <end position="76"/>
    </location>
</feature>
<name>A0A1X0JKJ6_9MYCO</name>
<accession>A0A1X0JKJ6</accession>
<keyword evidence="2" id="KW-0472">Membrane</keyword>
<reference evidence="3 4" key="1">
    <citation type="submission" date="2017-02" db="EMBL/GenBank/DDBJ databases">
        <title>The new phylogeny of genus Mycobacterium.</title>
        <authorList>
            <person name="Tortoli E."/>
            <person name="Trovato A."/>
            <person name="Cirillo D.M."/>
        </authorList>
    </citation>
    <scope>NUCLEOTIDE SEQUENCE [LARGE SCALE GENOMIC DNA]</scope>
    <source>
        <strain evidence="3 4">DSM 44338</strain>
    </source>
</reference>
<organism evidence="3 4">
    <name type="scientific">Mycolicibacterium tusciae</name>
    <dbReference type="NCBI Taxonomy" id="75922"/>
    <lineage>
        <taxon>Bacteria</taxon>
        <taxon>Bacillati</taxon>
        <taxon>Actinomycetota</taxon>
        <taxon>Actinomycetes</taxon>
        <taxon>Mycobacteriales</taxon>
        <taxon>Mycobacteriaceae</taxon>
        <taxon>Mycolicibacterium</taxon>
    </lineage>
</organism>
<dbReference type="OrthoDB" id="4751956at2"/>